<evidence type="ECO:0000256" key="2">
    <source>
        <dbReference type="ARBA" id="ARBA00012513"/>
    </source>
</evidence>
<comment type="catalytic activity">
    <reaction evidence="8">
        <text>L-threonyl-[protein] + ATP = O-phospho-L-threonyl-[protein] + ADP + H(+)</text>
        <dbReference type="Rhea" id="RHEA:46608"/>
        <dbReference type="Rhea" id="RHEA-COMP:11060"/>
        <dbReference type="Rhea" id="RHEA-COMP:11605"/>
        <dbReference type="ChEBI" id="CHEBI:15378"/>
        <dbReference type="ChEBI" id="CHEBI:30013"/>
        <dbReference type="ChEBI" id="CHEBI:30616"/>
        <dbReference type="ChEBI" id="CHEBI:61977"/>
        <dbReference type="ChEBI" id="CHEBI:456216"/>
        <dbReference type="EC" id="2.7.11.1"/>
    </reaction>
</comment>
<evidence type="ECO:0000313" key="13">
    <source>
        <dbReference type="EMBL" id="RKP30597.1"/>
    </source>
</evidence>
<feature type="binding site" evidence="10">
    <location>
        <position position="38"/>
    </location>
    <ligand>
        <name>ATP</name>
        <dbReference type="ChEBI" id="CHEBI:30616"/>
    </ligand>
</feature>
<evidence type="ECO:0000256" key="4">
    <source>
        <dbReference type="ARBA" id="ARBA00022679"/>
    </source>
</evidence>
<dbReference type="InterPro" id="IPR039046">
    <property type="entry name" value="PDPK1"/>
</dbReference>
<evidence type="ECO:0000256" key="8">
    <source>
        <dbReference type="ARBA" id="ARBA00047899"/>
    </source>
</evidence>
<comment type="similarity">
    <text evidence="1">Belongs to the protein kinase superfamily. AGC Ser/Thr protein kinase family. PDPK1 subfamily.</text>
</comment>
<evidence type="ECO:0000256" key="1">
    <source>
        <dbReference type="ARBA" id="ARBA00010006"/>
    </source>
</evidence>
<proteinExistence type="inferred from homology"/>
<dbReference type="InterPro" id="IPR011009">
    <property type="entry name" value="Kinase-like_dom_sf"/>
</dbReference>
<dbReference type="PROSITE" id="PS50011">
    <property type="entry name" value="PROTEIN_KINASE_DOM"/>
    <property type="match status" value="1"/>
</dbReference>
<dbReference type="InterPro" id="IPR000719">
    <property type="entry name" value="Prot_kinase_dom"/>
</dbReference>
<dbReference type="InterPro" id="IPR057614">
    <property type="entry name" value="PH_PKH3_C"/>
</dbReference>
<dbReference type="PROSITE" id="PS00108">
    <property type="entry name" value="PROTEIN_KINASE_ST"/>
    <property type="match status" value="1"/>
</dbReference>
<dbReference type="FunFam" id="3.30.200.20:FF:000191">
    <property type="entry name" value="3-phosphoinositide-dependent protein kinase 2-like"/>
    <property type="match status" value="1"/>
</dbReference>
<evidence type="ECO:0000256" key="3">
    <source>
        <dbReference type="ARBA" id="ARBA00022527"/>
    </source>
</evidence>
<dbReference type="CDD" id="cd05581">
    <property type="entry name" value="STKc_PDK1"/>
    <property type="match status" value="1"/>
</dbReference>
<organism evidence="13 14">
    <name type="scientific">Metschnikowia bicuspidata</name>
    <dbReference type="NCBI Taxonomy" id="27322"/>
    <lineage>
        <taxon>Eukaryota</taxon>
        <taxon>Fungi</taxon>
        <taxon>Dikarya</taxon>
        <taxon>Ascomycota</taxon>
        <taxon>Saccharomycotina</taxon>
        <taxon>Pichiomycetes</taxon>
        <taxon>Metschnikowiaceae</taxon>
        <taxon>Metschnikowia</taxon>
    </lineage>
</organism>
<evidence type="ECO:0000256" key="11">
    <source>
        <dbReference type="SAM" id="MobiDB-lite"/>
    </source>
</evidence>
<keyword evidence="3" id="KW-0723">Serine/threonine-protein kinase</keyword>
<gene>
    <name evidence="13" type="ORF">METBISCDRAFT_6851</name>
</gene>
<sequence length="742" mass="83721">PYHRNVRDYQFGTRIGEGSYSTVYLAVALYDKNTYAIKILSKKHIVRENKIKYVNIEKTALHRLGQHHPGIVQLYHTFQDELQLFFVLDFAEYGELLSIISKFGSLLEAVLKFYMLQILDAVKFIHLKGIIHRDLKPENILVGYDFNLKITDFGTAKLLGSDEEDLHERINYDNVSGESTHSPIERKGSFVGTAEYVPPELLKFNACGFETDVWAIACILFQFFNGQPPFKGATEYLTFEKIIHLEYSYRRQIPLMVKEIIDKTLVFSPQDRPTILEIQAMPWFAGVPWNNMDYLWNRSAPRFEPYTAPQTPSYVLSPPQLKTRTNRHANKSTSNYKLHAQIQRSENLLPSFLPKKAYQPATRVPVFPSPVGASFRYAPSSLPVMYAESQPKSNRPYGDQVSYQQSPVLNPRAQSSQTKQPGYAVSYAAKPTDYASSPDRPTSASNAHKGHQVVGQSPIERKSSAFQIAKQASQAAVMPQLEKQMYEINLGPTASPTSPERRNSRKNTAFASMGRKTPSTAVEQGGANGKTSLAVGPLLEAPQKEPTRATAVKRSLINLSEATSFLAPDEKIVKLDSILKIRVRNTVCREKAGNLDNDVIEQIIDANQFHLDKKMIPVVACVTDKARLFLIEPNLDVIMIDLTVNSGHDYLMYDYEFESIMVESDESDSEAGEEMFGYLILELVKEAGDLVFLKRFSDEQSVDYESIVHVIGPSGETLLIGRDLGWIDCLIKTKKRMDDEKT</sequence>
<protein>
    <recommendedName>
        <fullName evidence="2">non-specific serine/threonine protein kinase</fullName>
        <ecNumber evidence="2">2.7.11.1</ecNumber>
    </recommendedName>
</protein>
<dbReference type="SMART" id="SM00220">
    <property type="entry name" value="S_TKc"/>
    <property type="match status" value="1"/>
</dbReference>
<feature type="domain" description="Protein kinase" evidence="12">
    <location>
        <begin position="9"/>
        <end position="284"/>
    </location>
</feature>
<dbReference type="Pfam" id="PF00069">
    <property type="entry name" value="Pkinase"/>
    <property type="match status" value="1"/>
</dbReference>
<dbReference type="PANTHER" id="PTHR24356">
    <property type="entry name" value="SERINE/THREONINE-PROTEIN KINASE"/>
    <property type="match status" value="1"/>
</dbReference>
<evidence type="ECO:0000256" key="6">
    <source>
        <dbReference type="ARBA" id="ARBA00022777"/>
    </source>
</evidence>
<keyword evidence="5 10" id="KW-0547">Nucleotide-binding</keyword>
<dbReference type="PANTHER" id="PTHR24356:SF163">
    <property type="entry name" value="3-PHOSPHOINOSITIDE-DEPENDENT PROTEIN KINASE 1-RELATED"/>
    <property type="match status" value="1"/>
</dbReference>
<dbReference type="Gene3D" id="1.10.510.10">
    <property type="entry name" value="Transferase(Phosphotransferase) domain 1"/>
    <property type="match status" value="1"/>
</dbReference>
<keyword evidence="14" id="KW-1185">Reference proteome</keyword>
<dbReference type="InterPro" id="IPR017441">
    <property type="entry name" value="Protein_kinase_ATP_BS"/>
</dbReference>
<dbReference type="SUPFAM" id="SSF56112">
    <property type="entry name" value="Protein kinase-like (PK-like)"/>
    <property type="match status" value="1"/>
</dbReference>
<evidence type="ECO:0000256" key="5">
    <source>
        <dbReference type="ARBA" id="ARBA00022741"/>
    </source>
</evidence>
<keyword evidence="7 10" id="KW-0067">ATP-binding</keyword>
<comment type="catalytic activity">
    <reaction evidence="9">
        <text>L-seryl-[protein] + ATP = O-phospho-L-seryl-[protein] + ADP + H(+)</text>
        <dbReference type="Rhea" id="RHEA:17989"/>
        <dbReference type="Rhea" id="RHEA-COMP:9863"/>
        <dbReference type="Rhea" id="RHEA-COMP:11604"/>
        <dbReference type="ChEBI" id="CHEBI:15378"/>
        <dbReference type="ChEBI" id="CHEBI:29999"/>
        <dbReference type="ChEBI" id="CHEBI:30616"/>
        <dbReference type="ChEBI" id="CHEBI:83421"/>
        <dbReference type="ChEBI" id="CHEBI:456216"/>
        <dbReference type="EC" id="2.7.11.1"/>
    </reaction>
</comment>
<dbReference type="InterPro" id="IPR008271">
    <property type="entry name" value="Ser/Thr_kinase_AS"/>
</dbReference>
<dbReference type="EC" id="2.7.11.1" evidence="2"/>
<dbReference type="Proteomes" id="UP000268321">
    <property type="component" value="Unassembled WGS sequence"/>
</dbReference>
<dbReference type="Pfam" id="PF25347">
    <property type="entry name" value="PH_PKH3_C"/>
    <property type="match status" value="1"/>
</dbReference>
<dbReference type="InterPro" id="IPR050236">
    <property type="entry name" value="Ser_Thr_kinase_AGC"/>
</dbReference>
<evidence type="ECO:0000259" key="12">
    <source>
        <dbReference type="PROSITE" id="PS50011"/>
    </source>
</evidence>
<evidence type="ECO:0000256" key="9">
    <source>
        <dbReference type="ARBA" id="ARBA00048679"/>
    </source>
</evidence>
<dbReference type="AlphaFoldDB" id="A0A4P9ZCH0"/>
<keyword evidence="6 13" id="KW-0418">Kinase</keyword>
<feature type="region of interest" description="Disordered" evidence="11">
    <location>
        <begin position="431"/>
        <end position="457"/>
    </location>
</feature>
<reference evidence="14" key="1">
    <citation type="journal article" date="2018" name="Nat. Microbiol.">
        <title>Leveraging single-cell genomics to expand the fungal tree of life.</title>
        <authorList>
            <person name="Ahrendt S.R."/>
            <person name="Quandt C.A."/>
            <person name="Ciobanu D."/>
            <person name="Clum A."/>
            <person name="Salamov A."/>
            <person name="Andreopoulos B."/>
            <person name="Cheng J.F."/>
            <person name="Woyke T."/>
            <person name="Pelin A."/>
            <person name="Henrissat B."/>
            <person name="Reynolds N.K."/>
            <person name="Benny G.L."/>
            <person name="Smith M.E."/>
            <person name="James T.Y."/>
            <person name="Grigoriev I.V."/>
        </authorList>
    </citation>
    <scope>NUCLEOTIDE SEQUENCE [LARGE SCALE GENOMIC DNA]</scope>
    <source>
        <strain evidence="14">Baker2002</strain>
    </source>
</reference>
<dbReference type="EMBL" id="ML004455">
    <property type="protein sequence ID" value="RKP30597.1"/>
    <property type="molecule type" value="Genomic_DNA"/>
</dbReference>
<feature type="non-terminal residue" evidence="13">
    <location>
        <position position="1"/>
    </location>
</feature>
<dbReference type="GO" id="GO:0030447">
    <property type="term" value="P:filamentous growth"/>
    <property type="evidence" value="ECO:0007669"/>
    <property type="project" value="UniProtKB-ARBA"/>
</dbReference>
<evidence type="ECO:0000256" key="7">
    <source>
        <dbReference type="ARBA" id="ARBA00022840"/>
    </source>
</evidence>
<evidence type="ECO:0000256" key="10">
    <source>
        <dbReference type="PROSITE-ProRule" id="PRU10141"/>
    </source>
</evidence>
<dbReference type="Gene3D" id="3.30.200.20">
    <property type="entry name" value="Phosphorylase Kinase, domain 1"/>
    <property type="match status" value="1"/>
</dbReference>
<keyword evidence="4" id="KW-0808">Transferase</keyword>
<feature type="non-terminal residue" evidence="13">
    <location>
        <position position="742"/>
    </location>
</feature>
<dbReference type="GO" id="GO:0004674">
    <property type="term" value="F:protein serine/threonine kinase activity"/>
    <property type="evidence" value="ECO:0007669"/>
    <property type="project" value="UniProtKB-KW"/>
</dbReference>
<feature type="region of interest" description="Disordered" evidence="11">
    <location>
        <begin position="491"/>
        <end position="528"/>
    </location>
</feature>
<name>A0A4P9ZCH0_9ASCO</name>
<evidence type="ECO:0000313" key="14">
    <source>
        <dbReference type="Proteomes" id="UP000268321"/>
    </source>
</evidence>
<dbReference type="OrthoDB" id="347657at2759"/>
<dbReference type="GO" id="GO:0035556">
    <property type="term" value="P:intracellular signal transduction"/>
    <property type="evidence" value="ECO:0007669"/>
    <property type="project" value="TreeGrafter"/>
</dbReference>
<dbReference type="GO" id="GO:0005524">
    <property type="term" value="F:ATP binding"/>
    <property type="evidence" value="ECO:0007669"/>
    <property type="project" value="UniProtKB-UniRule"/>
</dbReference>
<dbReference type="PROSITE" id="PS00107">
    <property type="entry name" value="PROTEIN_KINASE_ATP"/>
    <property type="match status" value="1"/>
</dbReference>
<accession>A0A4P9ZCH0</accession>